<reference evidence="2" key="1">
    <citation type="submission" date="2023-03" db="EMBL/GenBank/DDBJ databases">
        <title>Massive genome expansion in bonnet fungi (Mycena s.s.) driven by repeated elements and novel gene families across ecological guilds.</title>
        <authorList>
            <consortium name="Lawrence Berkeley National Laboratory"/>
            <person name="Harder C.B."/>
            <person name="Miyauchi S."/>
            <person name="Viragh M."/>
            <person name="Kuo A."/>
            <person name="Thoen E."/>
            <person name="Andreopoulos B."/>
            <person name="Lu D."/>
            <person name="Skrede I."/>
            <person name="Drula E."/>
            <person name="Henrissat B."/>
            <person name="Morin E."/>
            <person name="Kohler A."/>
            <person name="Barry K."/>
            <person name="LaButti K."/>
            <person name="Morin E."/>
            <person name="Salamov A."/>
            <person name="Lipzen A."/>
            <person name="Mereny Z."/>
            <person name="Hegedus B."/>
            <person name="Baldrian P."/>
            <person name="Stursova M."/>
            <person name="Weitz H."/>
            <person name="Taylor A."/>
            <person name="Grigoriev I.V."/>
            <person name="Nagy L.G."/>
            <person name="Martin F."/>
            <person name="Kauserud H."/>
        </authorList>
    </citation>
    <scope>NUCLEOTIDE SEQUENCE</scope>
    <source>
        <strain evidence="2">CBHHK002</strain>
    </source>
</reference>
<evidence type="ECO:0000313" key="3">
    <source>
        <dbReference type="Proteomes" id="UP001218218"/>
    </source>
</evidence>
<evidence type="ECO:0000256" key="1">
    <source>
        <dbReference type="SAM" id="MobiDB-lite"/>
    </source>
</evidence>
<dbReference type="Proteomes" id="UP001218218">
    <property type="component" value="Unassembled WGS sequence"/>
</dbReference>
<feature type="region of interest" description="Disordered" evidence="1">
    <location>
        <begin position="151"/>
        <end position="189"/>
    </location>
</feature>
<comment type="caution">
    <text evidence="2">The sequence shown here is derived from an EMBL/GenBank/DDBJ whole genome shotgun (WGS) entry which is preliminary data.</text>
</comment>
<protein>
    <submittedName>
        <fullName evidence="2">Uncharacterized protein</fullName>
    </submittedName>
</protein>
<gene>
    <name evidence="2" type="ORF">DFH08DRAFT_1085094</name>
</gene>
<keyword evidence="3" id="KW-1185">Reference proteome</keyword>
<dbReference type="EMBL" id="JARIHO010000043">
    <property type="protein sequence ID" value="KAJ7325918.1"/>
    <property type="molecule type" value="Genomic_DNA"/>
</dbReference>
<feature type="region of interest" description="Disordered" evidence="1">
    <location>
        <begin position="1"/>
        <end position="20"/>
    </location>
</feature>
<feature type="region of interest" description="Disordered" evidence="1">
    <location>
        <begin position="103"/>
        <end position="123"/>
    </location>
</feature>
<evidence type="ECO:0000313" key="2">
    <source>
        <dbReference type="EMBL" id="KAJ7325918.1"/>
    </source>
</evidence>
<dbReference type="AlphaFoldDB" id="A0AAD6ZJA9"/>
<feature type="non-terminal residue" evidence="2">
    <location>
        <position position="226"/>
    </location>
</feature>
<accession>A0AAD6ZJA9</accession>
<organism evidence="2 3">
    <name type="scientific">Mycena albidolilacea</name>
    <dbReference type="NCBI Taxonomy" id="1033008"/>
    <lineage>
        <taxon>Eukaryota</taxon>
        <taxon>Fungi</taxon>
        <taxon>Dikarya</taxon>
        <taxon>Basidiomycota</taxon>
        <taxon>Agaricomycotina</taxon>
        <taxon>Agaricomycetes</taxon>
        <taxon>Agaricomycetidae</taxon>
        <taxon>Agaricales</taxon>
        <taxon>Marasmiineae</taxon>
        <taxon>Mycenaceae</taxon>
        <taxon>Mycena</taxon>
    </lineage>
</organism>
<sequence>MALRQLEEEDPTPVEGDGFFLEDVDDVPRAPGHRAHCQIVQDSDSDSYCASDDSIDVRKIKQEADDALGAWNDVDSDGSLEYFDEESVPRLGPQALENHDVDEESNLTHPQIEPYPSEPASLIPELRPLEDDNIDREIMRVTAPQIERNLSAHASPTSVAPSPIANSSGPVAVNSPVTSTPELSALRPRTKRKAAEVECICGKEVTRSQRESDAVKCIRAGCETIW</sequence>
<feature type="compositionally biased region" description="Polar residues" evidence="1">
    <location>
        <begin position="152"/>
        <end position="182"/>
    </location>
</feature>
<proteinExistence type="predicted"/>
<name>A0AAD6ZJA9_9AGAR</name>